<dbReference type="eggNOG" id="COG0837">
    <property type="taxonomic scope" value="Bacteria"/>
</dbReference>
<dbReference type="HAMAP" id="MF_00524">
    <property type="entry name" value="Glucokinase"/>
    <property type="match status" value="1"/>
</dbReference>
<gene>
    <name evidence="3" type="primary">glk</name>
    <name evidence="5" type="ORF">KR51_00011240</name>
</gene>
<comment type="catalytic activity">
    <reaction evidence="3">
        <text>D-glucose + ATP = D-glucose 6-phosphate + ADP + H(+)</text>
        <dbReference type="Rhea" id="RHEA:17825"/>
        <dbReference type="ChEBI" id="CHEBI:4167"/>
        <dbReference type="ChEBI" id="CHEBI:15378"/>
        <dbReference type="ChEBI" id="CHEBI:30616"/>
        <dbReference type="ChEBI" id="CHEBI:61548"/>
        <dbReference type="ChEBI" id="CHEBI:456216"/>
        <dbReference type="EC" id="2.7.1.2"/>
    </reaction>
</comment>
<dbReference type="PANTHER" id="PTHR47363">
    <property type="entry name" value="GLUCOKINASE"/>
    <property type="match status" value="1"/>
</dbReference>
<proteinExistence type="inferred from homology"/>
<evidence type="ECO:0000256" key="4">
    <source>
        <dbReference type="RuleBase" id="RU004046"/>
    </source>
</evidence>
<comment type="similarity">
    <text evidence="3 4">Belongs to the bacterial glucokinase family.</text>
</comment>
<dbReference type="GO" id="GO:0004340">
    <property type="term" value="F:glucokinase activity"/>
    <property type="evidence" value="ECO:0007669"/>
    <property type="project" value="UniProtKB-UniRule"/>
</dbReference>
<keyword evidence="3" id="KW-0963">Cytoplasm</keyword>
<comment type="subcellular location">
    <subcellularLocation>
        <location evidence="3">Cytoplasm</location>
    </subcellularLocation>
</comment>
<dbReference type="PANTHER" id="PTHR47363:SF1">
    <property type="entry name" value="GLUCOKINASE"/>
    <property type="match status" value="1"/>
</dbReference>
<dbReference type="Gene3D" id="3.40.367.20">
    <property type="match status" value="1"/>
</dbReference>
<keyword evidence="2 3" id="KW-0418">Kinase</keyword>
<evidence type="ECO:0000313" key="6">
    <source>
        <dbReference type="Proteomes" id="UP000016960"/>
    </source>
</evidence>
<sequence length="337" mass="36431">MTRLIAGDIGGTKTILRTIKATAGSSTYTTIAEATFPSQQYPDLVPMVREFQADAEQPLPETACFAIAGPVVNQTSQLTNIDWRLQSDRLARELGIARVRLLNDFAAVSYGILNLADEDRVTLLDAPVQRAPIGVLGAGTGLGEGFLVPEANGGFEVFATEGGHADFAPRNELEFALSEHIRKTNHIERVSVERVVSGQGIVSIYRFLRDVQFAPESPHVCEIIKAWERQEPTEDPAATISQAAAGEADRLCAKTMEMFVEAYAAEAGNLALKFLPYGGLYIAGGIAAKILPLLQSDRFERVFKSKGRVSPILNAVPVHVILNPQVGLLGSVQYALK</sequence>
<keyword evidence="3" id="KW-0067">ATP-binding</keyword>
<evidence type="ECO:0000313" key="5">
    <source>
        <dbReference type="EMBL" id="ERN42195.1"/>
    </source>
</evidence>
<dbReference type="RefSeq" id="WP_022605511.1">
    <property type="nucleotide sequence ID" value="NZ_ASSJ01000030.1"/>
</dbReference>
<dbReference type="PATRIC" id="fig|582515.4.peg.1258"/>
<evidence type="ECO:0000256" key="1">
    <source>
        <dbReference type="ARBA" id="ARBA00022679"/>
    </source>
</evidence>
<dbReference type="OrthoDB" id="9800595at2"/>
<dbReference type="Proteomes" id="UP000016960">
    <property type="component" value="Unassembled WGS sequence"/>
</dbReference>
<dbReference type="GO" id="GO:0005737">
    <property type="term" value="C:cytoplasm"/>
    <property type="evidence" value="ECO:0007669"/>
    <property type="project" value="UniProtKB-SubCell"/>
</dbReference>
<dbReference type="Pfam" id="PF02685">
    <property type="entry name" value="Glucokinase"/>
    <property type="match status" value="1"/>
</dbReference>
<dbReference type="SUPFAM" id="SSF53067">
    <property type="entry name" value="Actin-like ATPase domain"/>
    <property type="match status" value="1"/>
</dbReference>
<protein>
    <recommendedName>
        <fullName evidence="3">Glucokinase</fullName>
        <ecNumber evidence="3">2.7.1.2</ecNumber>
    </recommendedName>
    <alternativeName>
        <fullName evidence="3">Glucose kinase</fullName>
    </alternativeName>
</protein>
<dbReference type="EC" id="2.7.1.2" evidence="3"/>
<dbReference type="NCBIfam" id="NF001415">
    <property type="entry name" value="PRK00292.1-2"/>
    <property type="match status" value="1"/>
</dbReference>
<dbReference type="STRING" id="582515.KR51_00011240"/>
<dbReference type="Gene3D" id="3.30.420.40">
    <property type="match status" value="1"/>
</dbReference>
<dbReference type="InterPro" id="IPR043129">
    <property type="entry name" value="ATPase_NBD"/>
</dbReference>
<evidence type="ECO:0000256" key="2">
    <source>
        <dbReference type="ARBA" id="ARBA00022777"/>
    </source>
</evidence>
<keyword evidence="1 3" id="KW-0808">Transferase</keyword>
<dbReference type="EMBL" id="ASSJ01000030">
    <property type="protein sequence ID" value="ERN42195.1"/>
    <property type="molecule type" value="Genomic_DNA"/>
</dbReference>
<keyword evidence="3" id="KW-0324">Glycolysis</keyword>
<dbReference type="InParanoid" id="U5DR75"/>
<dbReference type="GO" id="GO:0005524">
    <property type="term" value="F:ATP binding"/>
    <property type="evidence" value="ECO:0007669"/>
    <property type="project" value="UniProtKB-UniRule"/>
</dbReference>
<dbReference type="GO" id="GO:0006096">
    <property type="term" value="P:glycolytic process"/>
    <property type="evidence" value="ECO:0007669"/>
    <property type="project" value="UniProtKB-UniRule"/>
</dbReference>
<dbReference type="InterPro" id="IPR003836">
    <property type="entry name" value="Glucokinase"/>
</dbReference>
<reference evidence="5 6" key="1">
    <citation type="submission" date="2013-05" db="EMBL/GenBank/DDBJ databases">
        <title>Draft genome sequence of Rubidibacter lacunae KORDI 51-2.</title>
        <authorList>
            <person name="Choi D.H."/>
            <person name="Noh J.H."/>
            <person name="Kwon K.-K."/>
            <person name="Lee J.-H."/>
            <person name="Ryu J.-Y."/>
        </authorList>
    </citation>
    <scope>NUCLEOTIDE SEQUENCE [LARGE SCALE GENOMIC DNA]</scope>
    <source>
        <strain evidence="5 6">KORDI 51-2</strain>
    </source>
</reference>
<dbReference type="GO" id="GO:0005536">
    <property type="term" value="F:D-glucose binding"/>
    <property type="evidence" value="ECO:0007669"/>
    <property type="project" value="InterPro"/>
</dbReference>
<dbReference type="CDD" id="cd24008">
    <property type="entry name" value="ASKHA_NBD_GLK"/>
    <property type="match status" value="1"/>
</dbReference>
<dbReference type="AlphaFoldDB" id="U5DR75"/>
<organism evidence="5 6">
    <name type="scientific">Rubidibacter lacunae KORDI 51-2</name>
    <dbReference type="NCBI Taxonomy" id="582515"/>
    <lineage>
        <taxon>Bacteria</taxon>
        <taxon>Bacillati</taxon>
        <taxon>Cyanobacteriota</taxon>
        <taxon>Cyanophyceae</taxon>
        <taxon>Oscillatoriophycideae</taxon>
        <taxon>Chroococcales</taxon>
        <taxon>Aphanothecaceae</taxon>
        <taxon>Rubidibacter</taxon>
    </lineage>
</organism>
<feature type="binding site" evidence="3">
    <location>
        <begin position="7"/>
        <end position="12"/>
    </location>
    <ligand>
        <name>ATP</name>
        <dbReference type="ChEBI" id="CHEBI:30616"/>
    </ligand>
</feature>
<keyword evidence="6" id="KW-1185">Reference proteome</keyword>
<dbReference type="NCBIfam" id="TIGR00749">
    <property type="entry name" value="glk"/>
    <property type="match status" value="1"/>
</dbReference>
<evidence type="ECO:0000256" key="3">
    <source>
        <dbReference type="HAMAP-Rule" id="MF_00524"/>
    </source>
</evidence>
<comment type="caution">
    <text evidence="5">The sequence shown here is derived from an EMBL/GenBank/DDBJ whole genome shotgun (WGS) entry which is preliminary data.</text>
</comment>
<name>U5DR75_9CHRO</name>
<accession>U5DR75</accession>
<keyword evidence="3" id="KW-0547">Nucleotide-binding</keyword>